<dbReference type="EMBL" id="CAXHTB010000005">
    <property type="protein sequence ID" value="CAL0306086.1"/>
    <property type="molecule type" value="Genomic_DNA"/>
</dbReference>
<evidence type="ECO:0000256" key="1">
    <source>
        <dbReference type="SAM" id="MobiDB-lite"/>
    </source>
</evidence>
<evidence type="ECO:0008006" key="4">
    <source>
        <dbReference type="Google" id="ProtNLM"/>
    </source>
</evidence>
<feature type="region of interest" description="Disordered" evidence="1">
    <location>
        <begin position="237"/>
        <end position="259"/>
    </location>
</feature>
<reference evidence="2 3" key="1">
    <citation type="submission" date="2024-03" db="EMBL/GenBank/DDBJ databases">
        <authorList>
            <person name="Martinez-Hernandez J."/>
        </authorList>
    </citation>
    <scope>NUCLEOTIDE SEQUENCE [LARGE SCALE GENOMIC DNA]</scope>
</reference>
<sequence>MDAPMVDNFVFLSQTNTIKTKPPDKPPDNGNVVPSDGIKVSFLDKMLADRQPAPVREDIDFLAEGLAINTADLPESVSNDLHGEWLVVYRKKRNGRTNKGVTGKVVMVPKVTFNDNHFATLNNGGKHIKGPNVQGGVNPTSSSSLGQFAWSRPNQQQLDVGIHYPHGSDKPNLPTEAQLGGNDPSVCVSANLQSSNDSSHVDLSVQGAGVKNATTPQGDSSHVNKLVSEGKGAYTRAGLDVKEGSHQDHEDGDNSMDCH</sequence>
<keyword evidence="3" id="KW-1185">Reference proteome</keyword>
<protein>
    <recommendedName>
        <fullName evidence="4">Plastid lipid-associated protein/fibrillin conserved domain-containing protein</fullName>
    </recommendedName>
</protein>
<evidence type="ECO:0000313" key="3">
    <source>
        <dbReference type="Proteomes" id="UP001497480"/>
    </source>
</evidence>
<name>A0AAV1WAV3_LUPLU</name>
<evidence type="ECO:0000313" key="2">
    <source>
        <dbReference type="EMBL" id="CAL0306086.1"/>
    </source>
</evidence>
<proteinExistence type="predicted"/>
<organism evidence="2 3">
    <name type="scientific">Lupinus luteus</name>
    <name type="common">European yellow lupine</name>
    <dbReference type="NCBI Taxonomy" id="3873"/>
    <lineage>
        <taxon>Eukaryota</taxon>
        <taxon>Viridiplantae</taxon>
        <taxon>Streptophyta</taxon>
        <taxon>Embryophyta</taxon>
        <taxon>Tracheophyta</taxon>
        <taxon>Spermatophyta</taxon>
        <taxon>Magnoliopsida</taxon>
        <taxon>eudicotyledons</taxon>
        <taxon>Gunneridae</taxon>
        <taxon>Pentapetalae</taxon>
        <taxon>rosids</taxon>
        <taxon>fabids</taxon>
        <taxon>Fabales</taxon>
        <taxon>Fabaceae</taxon>
        <taxon>Papilionoideae</taxon>
        <taxon>50 kb inversion clade</taxon>
        <taxon>genistoids sensu lato</taxon>
        <taxon>core genistoids</taxon>
        <taxon>Genisteae</taxon>
        <taxon>Lupinus</taxon>
    </lineage>
</organism>
<dbReference type="Proteomes" id="UP001497480">
    <property type="component" value="Unassembled WGS sequence"/>
</dbReference>
<feature type="compositionally biased region" description="Acidic residues" evidence="1">
    <location>
        <begin position="250"/>
        <end position="259"/>
    </location>
</feature>
<feature type="compositionally biased region" description="Polar residues" evidence="1">
    <location>
        <begin position="135"/>
        <end position="147"/>
    </location>
</feature>
<feature type="region of interest" description="Disordered" evidence="1">
    <location>
        <begin position="160"/>
        <end position="184"/>
    </location>
</feature>
<comment type="caution">
    <text evidence="2">The sequence shown here is derived from an EMBL/GenBank/DDBJ whole genome shotgun (WGS) entry which is preliminary data.</text>
</comment>
<gene>
    <name evidence="2" type="ORF">LLUT_LOCUS7146</name>
</gene>
<feature type="region of interest" description="Disordered" evidence="1">
    <location>
        <begin position="124"/>
        <end position="147"/>
    </location>
</feature>
<accession>A0AAV1WAV3</accession>
<feature type="compositionally biased region" description="Basic and acidic residues" evidence="1">
    <location>
        <begin position="239"/>
        <end position="249"/>
    </location>
</feature>
<dbReference type="AlphaFoldDB" id="A0AAV1WAV3"/>